<reference evidence="2" key="1">
    <citation type="journal article" date="2021" name="PeerJ">
        <title>Extensive microbial diversity within the chicken gut microbiome revealed by metagenomics and culture.</title>
        <authorList>
            <person name="Gilroy R."/>
            <person name="Ravi A."/>
            <person name="Getino M."/>
            <person name="Pursley I."/>
            <person name="Horton D.L."/>
            <person name="Alikhan N.F."/>
            <person name="Baker D."/>
            <person name="Gharbi K."/>
            <person name="Hall N."/>
            <person name="Watson M."/>
            <person name="Adriaenssens E.M."/>
            <person name="Foster-Nyarko E."/>
            <person name="Jarju S."/>
            <person name="Secka A."/>
            <person name="Antonio M."/>
            <person name="Oren A."/>
            <person name="Chaudhuri R.R."/>
            <person name="La Ragione R."/>
            <person name="Hildebrand F."/>
            <person name="Pallen M.J."/>
        </authorList>
    </citation>
    <scope>NUCLEOTIDE SEQUENCE</scope>
    <source>
        <strain evidence="2">ChiSxjej6B18-287</strain>
    </source>
</reference>
<dbReference type="EMBL" id="DWWV01000150">
    <property type="protein sequence ID" value="HJC11373.1"/>
    <property type="molecule type" value="Genomic_DNA"/>
</dbReference>
<sequence>MNQKFLEQLTEFIFVEDLPEKADIIFIPGSGFPQLAEEAAGLYHRGYAPYILPSGRYSILNGHFGGVQEKAWMYPGDYETEWEFLKEVLIKQQVPEKAVLKEDQATYTYENAIYSRKVTDSLGMEIHRAILCCKPYHARRSLLYYQLLFPDTRFLVCPVRESDVTRENWFLTEKGTKIVLGEIERIGIQFHDIMREMRENDAAENSPK</sequence>
<protein>
    <submittedName>
        <fullName evidence="2">YdcF family protein</fullName>
    </submittedName>
</protein>
<dbReference type="Gene3D" id="3.40.50.620">
    <property type="entry name" value="HUPs"/>
    <property type="match status" value="1"/>
</dbReference>
<dbReference type="Proteomes" id="UP000823893">
    <property type="component" value="Unassembled WGS sequence"/>
</dbReference>
<reference evidence="2" key="2">
    <citation type="submission" date="2021-04" db="EMBL/GenBank/DDBJ databases">
        <authorList>
            <person name="Gilroy R."/>
        </authorList>
    </citation>
    <scope>NUCLEOTIDE SEQUENCE</scope>
    <source>
        <strain evidence="2">ChiSxjej6B18-287</strain>
    </source>
</reference>
<gene>
    <name evidence="2" type="ORF">H9935_11315</name>
</gene>
<dbReference type="InterPro" id="IPR051599">
    <property type="entry name" value="Cell_Envelope_Assoc"/>
</dbReference>
<name>A0A9D2N8H0_9FIRM</name>
<dbReference type="AlphaFoldDB" id="A0A9D2N8H0"/>
<dbReference type="PANTHER" id="PTHR30336">
    <property type="entry name" value="INNER MEMBRANE PROTEIN, PROBABLE PERMEASE"/>
    <property type="match status" value="1"/>
</dbReference>
<evidence type="ECO:0000313" key="3">
    <source>
        <dbReference type="Proteomes" id="UP000823893"/>
    </source>
</evidence>
<comment type="caution">
    <text evidence="2">The sequence shown here is derived from an EMBL/GenBank/DDBJ whole genome shotgun (WGS) entry which is preliminary data.</text>
</comment>
<dbReference type="CDD" id="cd06259">
    <property type="entry name" value="YdcF-like"/>
    <property type="match status" value="1"/>
</dbReference>
<dbReference type="GO" id="GO:0005886">
    <property type="term" value="C:plasma membrane"/>
    <property type="evidence" value="ECO:0007669"/>
    <property type="project" value="TreeGrafter"/>
</dbReference>
<evidence type="ECO:0000313" key="2">
    <source>
        <dbReference type="EMBL" id="HJC11373.1"/>
    </source>
</evidence>
<organism evidence="2 3">
    <name type="scientific">Candidatus Blautia merdigallinarum</name>
    <dbReference type="NCBI Taxonomy" id="2838495"/>
    <lineage>
        <taxon>Bacteria</taxon>
        <taxon>Bacillati</taxon>
        <taxon>Bacillota</taxon>
        <taxon>Clostridia</taxon>
        <taxon>Lachnospirales</taxon>
        <taxon>Lachnospiraceae</taxon>
        <taxon>Blautia</taxon>
    </lineage>
</organism>
<accession>A0A9D2N8H0</accession>
<evidence type="ECO:0000259" key="1">
    <source>
        <dbReference type="Pfam" id="PF02698"/>
    </source>
</evidence>
<feature type="domain" description="DUF218" evidence="1">
    <location>
        <begin position="23"/>
        <end position="159"/>
    </location>
</feature>
<proteinExistence type="predicted"/>
<dbReference type="InterPro" id="IPR014729">
    <property type="entry name" value="Rossmann-like_a/b/a_fold"/>
</dbReference>
<dbReference type="PANTHER" id="PTHR30336:SF20">
    <property type="entry name" value="DUF218 DOMAIN-CONTAINING PROTEIN"/>
    <property type="match status" value="1"/>
</dbReference>
<dbReference type="InterPro" id="IPR003848">
    <property type="entry name" value="DUF218"/>
</dbReference>
<dbReference type="Pfam" id="PF02698">
    <property type="entry name" value="DUF218"/>
    <property type="match status" value="1"/>
</dbReference>